<keyword evidence="2" id="KW-1185">Reference proteome</keyword>
<name>A0A5D9DET1_HALER</name>
<accession>A0A5D9DET1</accession>
<dbReference type="AlphaFoldDB" id="A0A5D9DET1"/>
<dbReference type="EMBL" id="VTPU01000001">
    <property type="protein sequence ID" value="TZG41281.1"/>
    <property type="molecule type" value="Genomic_DNA"/>
</dbReference>
<dbReference type="Proteomes" id="UP000324260">
    <property type="component" value="Unassembled WGS sequence"/>
</dbReference>
<reference evidence="1 2" key="1">
    <citation type="submission" date="2019-08" db="EMBL/GenBank/DDBJ databases">
        <title>Draft Genome Sequence of Halomonas eurihalina Isolated from Preserved Hide-surface.</title>
        <authorList>
            <person name="Hussain S.A."/>
            <person name="Xu A."/>
            <person name="Sarker M."/>
            <person name="Sommers C."/>
        </authorList>
    </citation>
    <scope>NUCLEOTIDE SEQUENCE [LARGE SCALE GENOMIC DNA]</scope>
    <source>
        <strain evidence="1 2">MS1</strain>
    </source>
</reference>
<organism evidence="1 2">
    <name type="scientific">Halomonas eurihalina</name>
    <dbReference type="NCBI Taxonomy" id="42566"/>
    <lineage>
        <taxon>Bacteria</taxon>
        <taxon>Pseudomonadati</taxon>
        <taxon>Pseudomonadota</taxon>
        <taxon>Gammaproteobacteria</taxon>
        <taxon>Oceanospirillales</taxon>
        <taxon>Halomonadaceae</taxon>
        <taxon>Halomonas</taxon>
    </lineage>
</organism>
<dbReference type="OrthoDB" id="363206at2"/>
<evidence type="ECO:0000313" key="2">
    <source>
        <dbReference type="Proteomes" id="UP000324260"/>
    </source>
</evidence>
<evidence type="ECO:0000313" key="1">
    <source>
        <dbReference type="EMBL" id="TZG41281.1"/>
    </source>
</evidence>
<sequence length="152" mass="18356">MAEPYPRDLLPVPLREDYDLNHVSPMMRTQMESGRSRYRQRFTSVPSRVTVTWLLDEGQALYFEGWFKESLNDGTLWFNCPLRTPMGMREYECHFFGMYQGPQLVANYYKMRARLEIRERPTMDRDWILYGPEYVRFGSIFDIAMNRDWPEQ</sequence>
<protein>
    <submittedName>
        <fullName evidence="1">Uncharacterized protein</fullName>
    </submittedName>
</protein>
<comment type="caution">
    <text evidence="1">The sequence shown here is derived from an EMBL/GenBank/DDBJ whole genome shotgun (WGS) entry which is preliminary data.</text>
</comment>
<proteinExistence type="predicted"/>
<dbReference type="RefSeq" id="WP_149320475.1">
    <property type="nucleotide sequence ID" value="NZ_JARWAH010000001.1"/>
</dbReference>
<gene>
    <name evidence="1" type="ORF">FZZ93_01050</name>
</gene>